<protein>
    <submittedName>
        <fullName evidence="1">Uncharacterized protein</fullName>
    </submittedName>
</protein>
<name>A0A9Q1CRN0_HOLLE</name>
<evidence type="ECO:0000313" key="2">
    <source>
        <dbReference type="Proteomes" id="UP001152320"/>
    </source>
</evidence>
<organism evidence="1 2">
    <name type="scientific">Holothuria leucospilota</name>
    <name type="common">Black long sea cucumber</name>
    <name type="synonym">Mertensiothuria leucospilota</name>
    <dbReference type="NCBI Taxonomy" id="206669"/>
    <lineage>
        <taxon>Eukaryota</taxon>
        <taxon>Metazoa</taxon>
        <taxon>Echinodermata</taxon>
        <taxon>Eleutherozoa</taxon>
        <taxon>Echinozoa</taxon>
        <taxon>Holothuroidea</taxon>
        <taxon>Aspidochirotacea</taxon>
        <taxon>Aspidochirotida</taxon>
        <taxon>Holothuriidae</taxon>
        <taxon>Holothuria</taxon>
    </lineage>
</organism>
<keyword evidence="2" id="KW-1185">Reference proteome</keyword>
<accession>A0A9Q1CRN0</accession>
<sequence length="65" mass="8114">MDREMEYQNRVFKDQCRGFPRQGDFIICSQSWKSSTKYCENIERYRQGMWCKIYIWKTHQEGHKK</sequence>
<dbReference type="EMBL" id="JAIZAY010000001">
    <property type="protein sequence ID" value="KAJ8050126.1"/>
    <property type="molecule type" value="Genomic_DNA"/>
</dbReference>
<reference evidence="1" key="1">
    <citation type="submission" date="2021-10" db="EMBL/GenBank/DDBJ databases">
        <title>Tropical sea cucumber genome reveals ecological adaptation and Cuvierian tubules defense mechanism.</title>
        <authorList>
            <person name="Chen T."/>
        </authorList>
    </citation>
    <scope>NUCLEOTIDE SEQUENCE</scope>
    <source>
        <strain evidence="1">Nanhai2018</strain>
        <tissue evidence="1">Muscle</tissue>
    </source>
</reference>
<comment type="caution">
    <text evidence="1">The sequence shown here is derived from an EMBL/GenBank/DDBJ whole genome shotgun (WGS) entry which is preliminary data.</text>
</comment>
<gene>
    <name evidence="1" type="ORF">HOLleu_03202</name>
</gene>
<proteinExistence type="predicted"/>
<evidence type="ECO:0000313" key="1">
    <source>
        <dbReference type="EMBL" id="KAJ8050126.1"/>
    </source>
</evidence>
<dbReference type="Proteomes" id="UP001152320">
    <property type="component" value="Chromosome 1"/>
</dbReference>
<dbReference type="AlphaFoldDB" id="A0A9Q1CRN0"/>